<gene>
    <name evidence="1" type="ORF">HOLleu_45191</name>
</gene>
<comment type="caution">
    <text evidence="1">The sequence shown here is derived from an EMBL/GenBank/DDBJ whole genome shotgun (WGS) entry which is preliminary data.</text>
</comment>
<dbReference type="EMBL" id="JAIZAY010002048">
    <property type="protein sequence ID" value="KAJ8017419.1"/>
    <property type="molecule type" value="Genomic_DNA"/>
</dbReference>
<evidence type="ECO:0000313" key="2">
    <source>
        <dbReference type="Proteomes" id="UP001152320"/>
    </source>
</evidence>
<organism evidence="1 2">
    <name type="scientific">Holothuria leucospilota</name>
    <name type="common">Black long sea cucumber</name>
    <name type="synonym">Mertensiothuria leucospilota</name>
    <dbReference type="NCBI Taxonomy" id="206669"/>
    <lineage>
        <taxon>Eukaryota</taxon>
        <taxon>Metazoa</taxon>
        <taxon>Echinodermata</taxon>
        <taxon>Eleutherozoa</taxon>
        <taxon>Echinozoa</taxon>
        <taxon>Holothuroidea</taxon>
        <taxon>Aspidochirotacea</taxon>
        <taxon>Aspidochirotida</taxon>
        <taxon>Holothuriidae</taxon>
        <taxon>Holothuria</taxon>
    </lineage>
</organism>
<name>A0A9Q1BA25_HOLLE</name>
<dbReference type="AlphaFoldDB" id="A0A9Q1BA25"/>
<proteinExistence type="predicted"/>
<evidence type="ECO:0000313" key="1">
    <source>
        <dbReference type="EMBL" id="KAJ8017419.1"/>
    </source>
</evidence>
<protein>
    <submittedName>
        <fullName evidence="1">Uncharacterized protein</fullName>
    </submittedName>
</protein>
<dbReference type="Proteomes" id="UP001152320">
    <property type="component" value="Unassembled WGS sequence"/>
</dbReference>
<reference evidence="1" key="1">
    <citation type="submission" date="2021-10" db="EMBL/GenBank/DDBJ databases">
        <title>Tropical sea cucumber genome reveals ecological adaptation and Cuvierian tubules defense mechanism.</title>
        <authorList>
            <person name="Chen T."/>
        </authorList>
    </citation>
    <scope>NUCLEOTIDE SEQUENCE</scope>
    <source>
        <strain evidence="1">Nanhai2018</strain>
        <tissue evidence="1">Muscle</tissue>
    </source>
</reference>
<keyword evidence="2" id="KW-1185">Reference proteome</keyword>
<accession>A0A9Q1BA25</accession>
<sequence length="204" mass="23490">MLIHRLKMNNDKTKFILLGTAKQLSKVHCGSLRVGEVEVRKVDGVKKLGVYFNCSLKFEKHITTKNKRIQRLQDFAARVISDIDFHQHITPILISLHWPQVDYRIKFNILLLVYKSCCGQAPSYHRDMCIVKPSSYNFRGSNCNETCLVVPFVKHSSFGGRAFAYSGSMLWNSLPLSVRESASLKLFKGNLKTFFLVWPFLKLF</sequence>
<dbReference type="OrthoDB" id="7693421at2759"/>